<reference evidence="2 3" key="1">
    <citation type="submission" date="2019-02" db="EMBL/GenBank/DDBJ databases">
        <title>Deep-cultivation of Planctomycetes and their phenomic and genomic characterization uncovers novel biology.</title>
        <authorList>
            <person name="Wiegand S."/>
            <person name="Jogler M."/>
            <person name="Boedeker C."/>
            <person name="Pinto D."/>
            <person name="Vollmers J."/>
            <person name="Rivas-Marin E."/>
            <person name="Kohn T."/>
            <person name="Peeters S.H."/>
            <person name="Heuer A."/>
            <person name="Rast P."/>
            <person name="Oberbeckmann S."/>
            <person name="Bunk B."/>
            <person name="Jeske O."/>
            <person name="Meyerdierks A."/>
            <person name="Storesund J.E."/>
            <person name="Kallscheuer N."/>
            <person name="Luecker S."/>
            <person name="Lage O.M."/>
            <person name="Pohl T."/>
            <person name="Merkel B.J."/>
            <person name="Hornburger P."/>
            <person name="Mueller R.-W."/>
            <person name="Bruemmer F."/>
            <person name="Labrenz M."/>
            <person name="Spormann A.M."/>
            <person name="Op den Camp H."/>
            <person name="Overmann J."/>
            <person name="Amann R."/>
            <person name="Jetten M.S.M."/>
            <person name="Mascher T."/>
            <person name="Medema M.H."/>
            <person name="Devos D.P."/>
            <person name="Kaster A.-K."/>
            <person name="Ovreas L."/>
            <person name="Rohde M."/>
            <person name="Galperin M.Y."/>
            <person name="Jogler C."/>
        </authorList>
    </citation>
    <scope>NUCLEOTIDE SEQUENCE [LARGE SCALE GENOMIC DNA]</scope>
    <source>
        <strain evidence="2 3">Spa11</strain>
    </source>
</reference>
<dbReference type="InterPro" id="IPR036237">
    <property type="entry name" value="Xyl_isomerase-like_sf"/>
</dbReference>
<feature type="domain" description="Xylose isomerase-like TIM barrel" evidence="1">
    <location>
        <begin position="20"/>
        <end position="291"/>
    </location>
</feature>
<dbReference type="SUPFAM" id="SSF51658">
    <property type="entry name" value="Xylose isomerase-like"/>
    <property type="match status" value="1"/>
</dbReference>
<dbReference type="PANTHER" id="PTHR12110:SF21">
    <property type="entry name" value="XYLOSE ISOMERASE-LIKE TIM BARREL DOMAIN-CONTAINING PROTEIN"/>
    <property type="match status" value="1"/>
</dbReference>
<keyword evidence="2" id="KW-0413">Isomerase</keyword>
<dbReference type="GO" id="GO:0016853">
    <property type="term" value="F:isomerase activity"/>
    <property type="evidence" value="ECO:0007669"/>
    <property type="project" value="UniProtKB-KW"/>
</dbReference>
<organism evidence="2 3">
    <name type="scientific">Botrimarina mediterranea</name>
    <dbReference type="NCBI Taxonomy" id="2528022"/>
    <lineage>
        <taxon>Bacteria</taxon>
        <taxon>Pseudomonadati</taxon>
        <taxon>Planctomycetota</taxon>
        <taxon>Planctomycetia</taxon>
        <taxon>Pirellulales</taxon>
        <taxon>Lacipirellulaceae</taxon>
        <taxon>Botrimarina</taxon>
    </lineage>
</organism>
<sequence>MQLGFVSAILADQPLDEVLRFAAGEGFDCVEVLCWPPGGPDRKYGGVTHLDVTAFTQAMADDTRALIDKHGVAFSALGYYSIPLSADAEQAAAAIAHLYKVIDAAALLGLSGVNSFVGANQYLSMDDNFSKFLEVWPPIIKHAEERGVRIGIENCPMLYAKTWPFGLNLAHSPAVWRRMFEAIPSPNFGLNYDPSHLRMQLMDPVAPIREFGPRIFHTHAKDMRIDTHRLNDVGSLAPPMDRATAKLPGLGDIDWGAWIGALGDAGYKGPVCIEVEDEAYTGSLAERQRSLRISRNVLRPLIAG</sequence>
<evidence type="ECO:0000259" key="1">
    <source>
        <dbReference type="Pfam" id="PF01261"/>
    </source>
</evidence>
<dbReference type="RefSeq" id="WP_145110245.1">
    <property type="nucleotide sequence ID" value="NZ_CP036349.1"/>
</dbReference>
<accession>A0A518K6H1</accession>
<dbReference type="KEGG" id="bmei:Spa11_15770"/>
<evidence type="ECO:0000313" key="3">
    <source>
        <dbReference type="Proteomes" id="UP000316426"/>
    </source>
</evidence>
<dbReference type="Proteomes" id="UP000316426">
    <property type="component" value="Chromosome"/>
</dbReference>
<dbReference type="AlphaFoldDB" id="A0A518K6H1"/>
<dbReference type="PANTHER" id="PTHR12110">
    <property type="entry name" value="HYDROXYPYRUVATE ISOMERASE"/>
    <property type="match status" value="1"/>
</dbReference>
<dbReference type="InterPro" id="IPR013022">
    <property type="entry name" value="Xyl_isomerase-like_TIM-brl"/>
</dbReference>
<keyword evidence="3" id="KW-1185">Reference proteome</keyword>
<name>A0A518K6H1_9BACT</name>
<protein>
    <submittedName>
        <fullName evidence="2">Xylose isomerase-like TIM barrel</fullName>
    </submittedName>
</protein>
<dbReference type="Gene3D" id="3.20.20.150">
    <property type="entry name" value="Divalent-metal-dependent TIM barrel enzymes"/>
    <property type="match status" value="1"/>
</dbReference>
<evidence type="ECO:0000313" key="2">
    <source>
        <dbReference type="EMBL" id="QDV73381.1"/>
    </source>
</evidence>
<dbReference type="Pfam" id="PF01261">
    <property type="entry name" value="AP_endonuc_2"/>
    <property type="match status" value="1"/>
</dbReference>
<proteinExistence type="predicted"/>
<dbReference type="InterPro" id="IPR050312">
    <property type="entry name" value="IolE/XylAMocC-like"/>
</dbReference>
<dbReference type="EMBL" id="CP036349">
    <property type="protein sequence ID" value="QDV73381.1"/>
    <property type="molecule type" value="Genomic_DNA"/>
</dbReference>
<gene>
    <name evidence="2" type="ORF">Spa11_15770</name>
</gene>